<dbReference type="PANTHER" id="PTHR33619">
    <property type="entry name" value="POLYSACCHARIDE EXPORT PROTEIN GFCE-RELATED"/>
    <property type="match status" value="1"/>
</dbReference>
<evidence type="ECO:0000259" key="16">
    <source>
        <dbReference type="Pfam" id="PF02563"/>
    </source>
</evidence>
<evidence type="ECO:0000256" key="15">
    <source>
        <dbReference type="SAM" id="Phobius"/>
    </source>
</evidence>
<dbReference type="AlphaFoldDB" id="A0AA49GLB7"/>
<evidence type="ECO:0000256" key="5">
    <source>
        <dbReference type="ARBA" id="ARBA00022597"/>
    </source>
</evidence>
<dbReference type="Gene3D" id="3.10.560.10">
    <property type="entry name" value="Outer membrane lipoprotein wza domain like"/>
    <property type="match status" value="1"/>
</dbReference>
<dbReference type="GO" id="GO:0009279">
    <property type="term" value="C:cell outer membrane"/>
    <property type="evidence" value="ECO:0007669"/>
    <property type="project" value="UniProtKB-SubCell"/>
</dbReference>
<comment type="similarity">
    <text evidence="2">Belongs to the BexD/CtrA/VexA family.</text>
</comment>
<reference evidence="18" key="2">
    <citation type="journal article" date="2024" name="Antonie Van Leeuwenhoek">
        <title>Roseihalotalea indica gen. nov., sp. nov., a halophilic Bacteroidetes from mesopelagic Southwest Indian Ocean with higher carbohydrate metabolic potential.</title>
        <authorList>
            <person name="Chen B."/>
            <person name="Zhang M."/>
            <person name="Lin D."/>
            <person name="Ye J."/>
            <person name="Tang K."/>
        </authorList>
    </citation>
    <scope>NUCLEOTIDE SEQUENCE</scope>
    <source>
        <strain evidence="18">TK19036</strain>
    </source>
</reference>
<sequence>MLTIILGTLFSCVSKKNLVYLQDDSFSSDYPTQIKNRRPDYRIQPNDVLHVTIQNPDNETSAFFNYGNQDTGQGYGSESVLYLMGFNVDKDGFISIPLIGKVKVQNLTIEECQQIIQQEANKYILNSSVAVKLVSFKISVLGEVNNPGYYYIYNGQASVLEGLSKAGDLNQFANRNNIKLIRQTDDGVEVTLLDLSSSDLMKSKYYYLLPNDVIYVEPSEAQVRRTNTQPLGVFFGGLGALISVVNLIISINNSK</sequence>
<accession>A0AA49GLB7</accession>
<keyword evidence="3" id="KW-0813">Transport</keyword>
<evidence type="ECO:0000256" key="1">
    <source>
        <dbReference type="ARBA" id="ARBA00004571"/>
    </source>
</evidence>
<evidence type="ECO:0000256" key="6">
    <source>
        <dbReference type="ARBA" id="ARBA00022692"/>
    </source>
</evidence>
<comment type="subcellular location">
    <subcellularLocation>
        <location evidence="1">Cell outer membrane</location>
        <topology evidence="1">Multi-pass membrane protein</topology>
    </subcellularLocation>
</comment>
<dbReference type="EMBL" id="CP120682">
    <property type="protein sequence ID" value="WKN34680.1"/>
    <property type="molecule type" value="Genomic_DNA"/>
</dbReference>
<feature type="transmembrane region" description="Helical" evidence="15">
    <location>
        <begin position="231"/>
        <end position="249"/>
    </location>
</feature>
<evidence type="ECO:0000256" key="3">
    <source>
        <dbReference type="ARBA" id="ARBA00022448"/>
    </source>
</evidence>
<evidence type="ECO:0000259" key="17">
    <source>
        <dbReference type="Pfam" id="PF22461"/>
    </source>
</evidence>
<evidence type="ECO:0000256" key="13">
    <source>
        <dbReference type="ARBA" id="ARBA00023237"/>
    </source>
</evidence>
<proteinExistence type="inferred from homology"/>
<evidence type="ECO:0000256" key="12">
    <source>
        <dbReference type="ARBA" id="ARBA00023139"/>
    </source>
</evidence>
<keyword evidence="14" id="KW-0449">Lipoprotein</keyword>
<keyword evidence="11 15" id="KW-0472">Membrane</keyword>
<dbReference type="GO" id="GO:0015288">
    <property type="term" value="F:porin activity"/>
    <property type="evidence" value="ECO:0007669"/>
    <property type="project" value="UniProtKB-KW"/>
</dbReference>
<keyword evidence="15" id="KW-1133">Transmembrane helix</keyword>
<keyword evidence="7" id="KW-0732">Signal</keyword>
<dbReference type="InterPro" id="IPR054765">
    <property type="entry name" value="SLBB_dom"/>
</dbReference>
<reference evidence="18" key="1">
    <citation type="journal article" date="2023" name="Comput. Struct. Biotechnol. J.">
        <title>Discovery of a novel marine Bacteroidetes with a rich repertoire of carbohydrate-active enzymes.</title>
        <authorList>
            <person name="Chen B."/>
            <person name="Liu G."/>
            <person name="Chen Q."/>
            <person name="Wang H."/>
            <person name="Liu L."/>
            <person name="Tang K."/>
        </authorList>
    </citation>
    <scope>NUCLEOTIDE SEQUENCE</scope>
    <source>
        <strain evidence="18">TK19036</strain>
    </source>
</reference>
<evidence type="ECO:0000256" key="9">
    <source>
        <dbReference type="ARBA" id="ARBA00023065"/>
    </source>
</evidence>
<evidence type="ECO:0000256" key="8">
    <source>
        <dbReference type="ARBA" id="ARBA00023047"/>
    </source>
</evidence>
<dbReference type="InterPro" id="IPR003715">
    <property type="entry name" value="Poly_export_N"/>
</dbReference>
<dbReference type="Pfam" id="PF22461">
    <property type="entry name" value="SLBB_2"/>
    <property type="match status" value="1"/>
</dbReference>
<dbReference type="GO" id="GO:0046930">
    <property type="term" value="C:pore complex"/>
    <property type="evidence" value="ECO:0007669"/>
    <property type="project" value="UniProtKB-KW"/>
</dbReference>
<keyword evidence="6 15" id="KW-0812">Transmembrane</keyword>
<evidence type="ECO:0000256" key="10">
    <source>
        <dbReference type="ARBA" id="ARBA00023114"/>
    </source>
</evidence>
<protein>
    <submittedName>
        <fullName evidence="18">Polysaccharide export protein</fullName>
    </submittedName>
</protein>
<organism evidence="18">
    <name type="scientific">Roseihalotalea indica</name>
    <dbReference type="NCBI Taxonomy" id="2867963"/>
    <lineage>
        <taxon>Bacteria</taxon>
        <taxon>Pseudomonadati</taxon>
        <taxon>Bacteroidota</taxon>
        <taxon>Cytophagia</taxon>
        <taxon>Cytophagales</taxon>
        <taxon>Catalimonadaceae</taxon>
        <taxon>Roseihalotalea</taxon>
    </lineage>
</organism>
<keyword evidence="5" id="KW-0762">Sugar transport</keyword>
<dbReference type="PANTHER" id="PTHR33619:SF3">
    <property type="entry name" value="POLYSACCHARIDE EXPORT PROTEIN GFCE-RELATED"/>
    <property type="match status" value="1"/>
</dbReference>
<feature type="domain" description="Polysaccharide export protein N-terminal" evidence="16">
    <location>
        <begin position="37"/>
        <end position="133"/>
    </location>
</feature>
<keyword evidence="12" id="KW-0564">Palmitate</keyword>
<feature type="domain" description="SLBB" evidence="17">
    <location>
        <begin position="137"/>
        <end position="216"/>
    </location>
</feature>
<evidence type="ECO:0000256" key="2">
    <source>
        <dbReference type="ARBA" id="ARBA00009450"/>
    </source>
</evidence>
<evidence type="ECO:0000256" key="7">
    <source>
        <dbReference type="ARBA" id="ARBA00022729"/>
    </source>
</evidence>
<evidence type="ECO:0000313" key="18">
    <source>
        <dbReference type="EMBL" id="WKN34680.1"/>
    </source>
</evidence>
<evidence type="ECO:0000256" key="14">
    <source>
        <dbReference type="ARBA" id="ARBA00023288"/>
    </source>
</evidence>
<dbReference type="InterPro" id="IPR049712">
    <property type="entry name" value="Poly_export"/>
</dbReference>
<dbReference type="Pfam" id="PF02563">
    <property type="entry name" value="Poly_export"/>
    <property type="match status" value="1"/>
</dbReference>
<keyword evidence="10" id="KW-0626">Porin</keyword>
<keyword evidence="8" id="KW-0625">Polysaccharide transport</keyword>
<dbReference type="GO" id="GO:0015159">
    <property type="term" value="F:polysaccharide transmembrane transporter activity"/>
    <property type="evidence" value="ECO:0007669"/>
    <property type="project" value="InterPro"/>
</dbReference>
<dbReference type="Gene3D" id="3.30.1950.10">
    <property type="entry name" value="wza like domain"/>
    <property type="match status" value="1"/>
</dbReference>
<gene>
    <name evidence="18" type="ORF">K4G66_20105</name>
</gene>
<evidence type="ECO:0000256" key="11">
    <source>
        <dbReference type="ARBA" id="ARBA00023136"/>
    </source>
</evidence>
<dbReference type="GO" id="GO:0006811">
    <property type="term" value="P:monoatomic ion transport"/>
    <property type="evidence" value="ECO:0007669"/>
    <property type="project" value="UniProtKB-KW"/>
</dbReference>
<keyword evidence="4" id="KW-1134">Transmembrane beta strand</keyword>
<keyword evidence="9" id="KW-0406">Ion transport</keyword>
<evidence type="ECO:0000256" key="4">
    <source>
        <dbReference type="ARBA" id="ARBA00022452"/>
    </source>
</evidence>
<keyword evidence="13" id="KW-0998">Cell outer membrane</keyword>
<name>A0AA49GLB7_9BACT</name>